<proteinExistence type="predicted"/>
<name>A3XKU0_LEEBM</name>
<dbReference type="Proteomes" id="UP000001601">
    <property type="component" value="Unassembled WGS sequence"/>
</dbReference>
<protein>
    <submittedName>
        <fullName evidence="2">Uncharacterized protein</fullName>
    </submittedName>
</protein>
<feature type="transmembrane region" description="Helical" evidence="1">
    <location>
        <begin position="47"/>
        <end position="69"/>
    </location>
</feature>
<evidence type="ECO:0000313" key="2">
    <source>
        <dbReference type="EMBL" id="EAQ49836.1"/>
    </source>
</evidence>
<evidence type="ECO:0000256" key="1">
    <source>
        <dbReference type="SAM" id="Phobius"/>
    </source>
</evidence>
<sequence length="70" mass="8120">MFSKLTLRYNYFQNLYVLEMKQSQLIMKTNHFDYASYLRGIKDGRKFGVTLGVLIGVAIMIAVLSVIYFS</sequence>
<dbReference type="EMBL" id="AANC01000003">
    <property type="protein sequence ID" value="EAQ49836.1"/>
    <property type="molecule type" value="Genomic_DNA"/>
</dbReference>
<evidence type="ECO:0000313" key="3">
    <source>
        <dbReference type="Proteomes" id="UP000001601"/>
    </source>
</evidence>
<comment type="caution">
    <text evidence="2">The sequence shown here is derived from an EMBL/GenBank/DDBJ whole genome shotgun (WGS) entry which is preliminary data.</text>
</comment>
<accession>A3XKU0</accession>
<keyword evidence="1" id="KW-1133">Transmembrane helix</keyword>
<keyword evidence="1" id="KW-0812">Transmembrane</keyword>
<keyword evidence="3" id="KW-1185">Reference proteome</keyword>
<gene>
    <name evidence="2" type="ORF">MED217_01760</name>
</gene>
<dbReference type="HOGENOM" id="CLU_2752871_0_0_10"/>
<keyword evidence="1" id="KW-0472">Membrane</keyword>
<reference evidence="2 3" key="1">
    <citation type="journal article" date="2007" name="Nature">
        <title>Light stimulates growth of proteorhodopsin-containing marine Flavobacteria.</title>
        <authorList>
            <person name="Gomez-Consarnau L."/>
            <person name="Gonzalez J.M."/>
            <person name="Coll-Llado M."/>
            <person name="Gourdon P."/>
            <person name="Pascher T."/>
            <person name="Neutze R."/>
            <person name="Pedros-Alio C."/>
            <person name="Pinhassi J."/>
        </authorList>
    </citation>
    <scope>NUCLEOTIDE SEQUENCE [LARGE SCALE GENOMIC DNA]</scope>
    <source>
        <strain evidence="2 3">MED217</strain>
    </source>
</reference>
<dbReference type="AlphaFoldDB" id="A3XKU0"/>
<organism evidence="2 3">
    <name type="scientific">Leeuwenhoekiella blandensis (strain CECT 7118 / CCUG 51940 / KCTC 22103 / MED217)</name>
    <name type="common">Flavobacterium sp. (strain MED217)</name>
    <dbReference type="NCBI Taxonomy" id="398720"/>
    <lineage>
        <taxon>Bacteria</taxon>
        <taxon>Pseudomonadati</taxon>
        <taxon>Bacteroidota</taxon>
        <taxon>Flavobacteriia</taxon>
        <taxon>Flavobacteriales</taxon>
        <taxon>Flavobacteriaceae</taxon>
        <taxon>Leeuwenhoekiella</taxon>
    </lineage>
</organism>